<keyword evidence="2" id="KW-1185">Reference proteome</keyword>
<organism evidence="1 2">
    <name type="scientific">Actinorhabdospora filicis</name>
    <dbReference type="NCBI Taxonomy" id="1785913"/>
    <lineage>
        <taxon>Bacteria</taxon>
        <taxon>Bacillati</taxon>
        <taxon>Actinomycetota</taxon>
        <taxon>Actinomycetes</taxon>
        <taxon>Micromonosporales</taxon>
        <taxon>Micromonosporaceae</taxon>
        <taxon>Actinorhabdospora</taxon>
    </lineage>
</organism>
<dbReference type="RefSeq" id="WP_285665594.1">
    <property type="nucleotide sequence ID" value="NZ_BSTX01000004.1"/>
</dbReference>
<evidence type="ECO:0000313" key="2">
    <source>
        <dbReference type="Proteomes" id="UP001165079"/>
    </source>
</evidence>
<sequence>MFVCADVAVRRAILAELVAPARPGGYFQYRVRDGVLYRRECAGASGGFAPVRPWEPLASTLRHPLDAGRGLPPVEPEWART</sequence>
<dbReference type="EMBL" id="BSTX01000004">
    <property type="protein sequence ID" value="GLZ80428.1"/>
    <property type="molecule type" value="Genomic_DNA"/>
</dbReference>
<comment type="caution">
    <text evidence="1">The sequence shown here is derived from an EMBL/GenBank/DDBJ whole genome shotgun (WGS) entry which is preliminary data.</text>
</comment>
<dbReference type="Proteomes" id="UP001165079">
    <property type="component" value="Unassembled WGS sequence"/>
</dbReference>
<name>A0A9W6SQU4_9ACTN</name>
<proteinExistence type="predicted"/>
<dbReference type="AlphaFoldDB" id="A0A9W6SQU4"/>
<evidence type="ECO:0000313" key="1">
    <source>
        <dbReference type="EMBL" id="GLZ80428.1"/>
    </source>
</evidence>
<gene>
    <name evidence="1" type="ORF">Afil01_52350</name>
</gene>
<accession>A0A9W6SQU4</accession>
<reference evidence="1" key="1">
    <citation type="submission" date="2023-03" db="EMBL/GenBank/DDBJ databases">
        <title>Actinorhabdospora filicis NBRC 111898.</title>
        <authorList>
            <person name="Ichikawa N."/>
            <person name="Sato H."/>
            <person name="Tonouchi N."/>
        </authorList>
    </citation>
    <scope>NUCLEOTIDE SEQUENCE</scope>
    <source>
        <strain evidence="1">NBRC 111898</strain>
    </source>
</reference>
<protein>
    <submittedName>
        <fullName evidence="1">Uncharacterized protein</fullName>
    </submittedName>
</protein>